<dbReference type="GO" id="GO:0050660">
    <property type="term" value="F:flavin adenine dinucleotide binding"/>
    <property type="evidence" value="ECO:0007669"/>
    <property type="project" value="TreeGrafter"/>
</dbReference>
<dbReference type="GO" id="GO:0045252">
    <property type="term" value="C:oxoglutarate dehydrogenase complex"/>
    <property type="evidence" value="ECO:0007669"/>
    <property type="project" value="TreeGrafter"/>
</dbReference>
<dbReference type="Pfam" id="PF07992">
    <property type="entry name" value="Pyr_redox_2"/>
    <property type="match status" value="1"/>
</dbReference>
<accession>A0A0M2PXS8</accession>
<dbReference type="InterPro" id="IPR050151">
    <property type="entry name" value="Class-I_Pyr_Nuc-Dis_Oxidored"/>
</dbReference>
<evidence type="ECO:0000313" key="4">
    <source>
        <dbReference type="Proteomes" id="UP000034681"/>
    </source>
</evidence>
<dbReference type="AlphaFoldDB" id="A0A0M2PXS8"/>
<feature type="domain" description="FAD/NAD(P)-binding" evidence="2">
    <location>
        <begin position="8"/>
        <end position="69"/>
    </location>
</feature>
<keyword evidence="4" id="KW-1185">Reference proteome</keyword>
<dbReference type="STRING" id="317619.GCA_000332315_00533"/>
<organism evidence="3 4">
    <name type="scientific">Prochlorothrix hollandica PCC 9006 = CALU 1027</name>
    <dbReference type="NCBI Taxonomy" id="317619"/>
    <lineage>
        <taxon>Bacteria</taxon>
        <taxon>Bacillati</taxon>
        <taxon>Cyanobacteriota</taxon>
        <taxon>Cyanophyceae</taxon>
        <taxon>Prochlorotrichales</taxon>
        <taxon>Prochlorotrichaceae</taxon>
        <taxon>Prochlorothrix</taxon>
    </lineage>
</organism>
<sequence>MSQSVDDDLIILGTGVGDHGAALHGVSCGLKTAIVEAGAMGGTGVNWGCIPSKALLPAAGRVGDLGETKHLQSMGIQLGDVSFDRQGIANHATH</sequence>
<dbReference type="GO" id="GO:0004148">
    <property type="term" value="F:dihydrolipoyl dehydrogenase (NADH) activity"/>
    <property type="evidence" value="ECO:0007669"/>
    <property type="project" value="TreeGrafter"/>
</dbReference>
<dbReference type="Gene3D" id="3.50.50.60">
    <property type="entry name" value="FAD/NAD(P)-binding domain"/>
    <property type="match status" value="1"/>
</dbReference>
<dbReference type="EMBL" id="AJTX02000004">
    <property type="protein sequence ID" value="KKI99882.1"/>
    <property type="molecule type" value="Genomic_DNA"/>
</dbReference>
<proteinExistence type="inferred from homology"/>
<dbReference type="eggNOG" id="COG1249">
    <property type="taxonomic scope" value="Bacteria"/>
</dbReference>
<dbReference type="InterPro" id="IPR036188">
    <property type="entry name" value="FAD/NAD-bd_sf"/>
</dbReference>
<comment type="similarity">
    <text evidence="1">Belongs to the class-I pyridine nucleotide-disulfide oxidoreductase family.</text>
</comment>
<reference evidence="3" key="1">
    <citation type="submission" date="2012-04" db="EMBL/GenBank/DDBJ databases">
        <authorList>
            <person name="Borisov I.G."/>
            <person name="Ivanikova N.V."/>
            <person name="Pinevich A.V."/>
        </authorList>
    </citation>
    <scope>NUCLEOTIDE SEQUENCE [LARGE SCALE GENOMIC DNA]</scope>
    <source>
        <strain evidence="3">CALU 1027</strain>
    </source>
</reference>
<dbReference type="PRINTS" id="PR00411">
    <property type="entry name" value="PNDRDTASEI"/>
</dbReference>
<protein>
    <recommendedName>
        <fullName evidence="2">FAD/NAD(P)-binding domain-containing protein</fullName>
    </recommendedName>
</protein>
<dbReference type="GO" id="GO:0006103">
    <property type="term" value="P:2-oxoglutarate metabolic process"/>
    <property type="evidence" value="ECO:0007669"/>
    <property type="project" value="TreeGrafter"/>
</dbReference>
<dbReference type="PANTHER" id="PTHR22912:SF151">
    <property type="entry name" value="DIHYDROLIPOYL DEHYDROGENASE, MITOCHONDRIAL"/>
    <property type="match status" value="1"/>
</dbReference>
<gene>
    <name evidence="3" type="ORF">PROH_08655</name>
</gene>
<evidence type="ECO:0000313" key="3">
    <source>
        <dbReference type="EMBL" id="KKI99882.1"/>
    </source>
</evidence>
<dbReference type="PANTHER" id="PTHR22912">
    <property type="entry name" value="DISULFIDE OXIDOREDUCTASE"/>
    <property type="match status" value="1"/>
</dbReference>
<name>A0A0M2PXS8_PROHO</name>
<evidence type="ECO:0000259" key="2">
    <source>
        <dbReference type="Pfam" id="PF07992"/>
    </source>
</evidence>
<dbReference type="SUPFAM" id="SSF51905">
    <property type="entry name" value="FAD/NAD(P)-binding domain"/>
    <property type="match status" value="1"/>
</dbReference>
<dbReference type="InterPro" id="IPR023753">
    <property type="entry name" value="FAD/NAD-binding_dom"/>
</dbReference>
<dbReference type="Proteomes" id="UP000034681">
    <property type="component" value="Unassembled WGS sequence"/>
</dbReference>
<comment type="caution">
    <text evidence="3">The sequence shown here is derived from an EMBL/GenBank/DDBJ whole genome shotgun (WGS) entry which is preliminary data.</text>
</comment>
<evidence type="ECO:0000256" key="1">
    <source>
        <dbReference type="ARBA" id="ARBA00007532"/>
    </source>
</evidence>